<keyword evidence="1" id="KW-0812">Transmembrane</keyword>
<dbReference type="Pfam" id="PF04892">
    <property type="entry name" value="VanZ"/>
    <property type="match status" value="1"/>
</dbReference>
<dbReference type="AlphaFoldDB" id="A0A0R1R946"/>
<keyword evidence="1" id="KW-0472">Membrane</keyword>
<dbReference type="Proteomes" id="UP000051999">
    <property type="component" value="Unassembled WGS sequence"/>
</dbReference>
<dbReference type="InterPro" id="IPR053150">
    <property type="entry name" value="Teicoplanin_resist-assoc"/>
</dbReference>
<feature type="transmembrane region" description="Helical" evidence="1">
    <location>
        <begin position="50"/>
        <end position="71"/>
    </location>
</feature>
<keyword evidence="1" id="KW-1133">Transmembrane helix</keyword>
<protein>
    <recommendedName>
        <fullName evidence="2">VanZ-like domain-containing protein</fullName>
    </recommendedName>
</protein>
<dbReference type="eggNOG" id="COG4767">
    <property type="taxonomic scope" value="Bacteria"/>
</dbReference>
<organism evidence="3 4">
    <name type="scientific">Furfurilactobacillus rossiae DSM 15814</name>
    <dbReference type="NCBI Taxonomy" id="1114972"/>
    <lineage>
        <taxon>Bacteria</taxon>
        <taxon>Bacillati</taxon>
        <taxon>Bacillota</taxon>
        <taxon>Bacilli</taxon>
        <taxon>Lactobacillales</taxon>
        <taxon>Lactobacillaceae</taxon>
        <taxon>Furfurilactobacillus</taxon>
    </lineage>
</organism>
<name>A0A0R1R946_9LACO</name>
<dbReference type="PANTHER" id="PTHR36834">
    <property type="entry name" value="MEMBRANE PROTEIN-RELATED"/>
    <property type="match status" value="1"/>
</dbReference>
<evidence type="ECO:0000256" key="1">
    <source>
        <dbReference type="SAM" id="Phobius"/>
    </source>
</evidence>
<feature type="transmembrane region" description="Helical" evidence="1">
    <location>
        <begin position="138"/>
        <end position="159"/>
    </location>
</feature>
<sequence length="195" mass="22038">MKTTRRDAAMMIFDHNGLVTSQILIVPLLLFFALLVISDVRHHRLKFVRVLFQAVLCGYLWAVFDMTLFPINISRNVGTLAASGYTFQGAIDVHPLAMWYNWRQPTVLYQLAGNGLMLLPLTLLCGGLSARLRPFWRAIGLAFGTSLFIETSQLVMNYFNFGERTFDLNDLLLNTLGGLLGWILLKAGLAIWQRT</sequence>
<gene>
    <name evidence="3" type="ORF">FD35_GL001505</name>
</gene>
<keyword evidence="4" id="KW-1185">Reference proteome</keyword>
<dbReference type="InterPro" id="IPR006976">
    <property type="entry name" value="VanZ-like"/>
</dbReference>
<dbReference type="EMBL" id="AZFF01000027">
    <property type="protein sequence ID" value="KRL52974.1"/>
    <property type="molecule type" value="Genomic_DNA"/>
</dbReference>
<evidence type="ECO:0000259" key="2">
    <source>
        <dbReference type="Pfam" id="PF04892"/>
    </source>
</evidence>
<evidence type="ECO:0000313" key="4">
    <source>
        <dbReference type="Proteomes" id="UP000051999"/>
    </source>
</evidence>
<feature type="transmembrane region" description="Helical" evidence="1">
    <location>
        <begin position="20"/>
        <end position="38"/>
    </location>
</feature>
<dbReference type="PANTHER" id="PTHR36834:SF1">
    <property type="entry name" value="INTEGRAL MEMBRANE PROTEIN"/>
    <property type="match status" value="1"/>
</dbReference>
<feature type="domain" description="VanZ-like" evidence="2">
    <location>
        <begin position="58"/>
        <end position="186"/>
    </location>
</feature>
<dbReference type="PATRIC" id="fig|1114972.6.peg.1531"/>
<accession>A0A0R1R946</accession>
<reference evidence="3 4" key="1">
    <citation type="journal article" date="2015" name="Genome Announc.">
        <title>Expanding the biotechnology potential of lactobacilli through comparative genomics of 213 strains and associated genera.</title>
        <authorList>
            <person name="Sun Z."/>
            <person name="Harris H.M."/>
            <person name="McCann A."/>
            <person name="Guo C."/>
            <person name="Argimon S."/>
            <person name="Zhang W."/>
            <person name="Yang X."/>
            <person name="Jeffery I.B."/>
            <person name="Cooney J.C."/>
            <person name="Kagawa T.F."/>
            <person name="Liu W."/>
            <person name="Song Y."/>
            <person name="Salvetti E."/>
            <person name="Wrobel A."/>
            <person name="Rasinkangas P."/>
            <person name="Parkhill J."/>
            <person name="Rea M.C."/>
            <person name="O'Sullivan O."/>
            <person name="Ritari J."/>
            <person name="Douillard F.P."/>
            <person name="Paul Ross R."/>
            <person name="Yang R."/>
            <person name="Briner A.E."/>
            <person name="Felis G.E."/>
            <person name="de Vos W.M."/>
            <person name="Barrangou R."/>
            <person name="Klaenhammer T.R."/>
            <person name="Caufield P.W."/>
            <person name="Cui Y."/>
            <person name="Zhang H."/>
            <person name="O'Toole P.W."/>
        </authorList>
    </citation>
    <scope>NUCLEOTIDE SEQUENCE [LARGE SCALE GENOMIC DNA]</scope>
    <source>
        <strain evidence="3 4">DSM 15814</strain>
    </source>
</reference>
<dbReference type="OrthoDB" id="4822551at2"/>
<comment type="caution">
    <text evidence="3">The sequence shown here is derived from an EMBL/GenBank/DDBJ whole genome shotgun (WGS) entry which is preliminary data.</text>
</comment>
<feature type="transmembrane region" description="Helical" evidence="1">
    <location>
        <begin position="171"/>
        <end position="192"/>
    </location>
</feature>
<dbReference type="STRING" id="1114972.FD35_GL001505"/>
<evidence type="ECO:0000313" key="3">
    <source>
        <dbReference type="EMBL" id="KRL52974.1"/>
    </source>
</evidence>
<feature type="transmembrane region" description="Helical" evidence="1">
    <location>
        <begin position="107"/>
        <end position="126"/>
    </location>
</feature>
<proteinExistence type="predicted"/>